<feature type="chain" id="PRO_5016655895" evidence="1">
    <location>
        <begin position="28"/>
        <end position="131"/>
    </location>
</feature>
<evidence type="ECO:0000313" key="3">
    <source>
        <dbReference type="Proteomes" id="UP000263993"/>
    </source>
</evidence>
<dbReference type="Proteomes" id="UP000263993">
    <property type="component" value="Unassembled WGS sequence"/>
</dbReference>
<name>A0A371B9W6_9BRAD</name>
<protein>
    <submittedName>
        <fullName evidence="2">Uncharacterized protein</fullName>
    </submittedName>
</protein>
<comment type="caution">
    <text evidence="2">The sequence shown here is derived from an EMBL/GenBank/DDBJ whole genome shotgun (WGS) entry which is preliminary data.</text>
</comment>
<dbReference type="RefSeq" id="WP_115516177.1">
    <property type="nucleotide sequence ID" value="NZ_QRGO01000001.1"/>
</dbReference>
<evidence type="ECO:0000313" key="2">
    <source>
        <dbReference type="EMBL" id="RDV04151.1"/>
    </source>
</evidence>
<gene>
    <name evidence="2" type="ORF">DXH78_05860</name>
</gene>
<keyword evidence="1" id="KW-0732">Signal</keyword>
<dbReference type="AlphaFoldDB" id="A0A371B9W6"/>
<evidence type="ECO:0000256" key="1">
    <source>
        <dbReference type="SAM" id="SignalP"/>
    </source>
</evidence>
<reference evidence="3" key="1">
    <citation type="submission" date="2018-08" db="EMBL/GenBank/DDBJ databases">
        <authorList>
            <person name="Kim S.-J."/>
            <person name="Jung G.-Y."/>
        </authorList>
    </citation>
    <scope>NUCLEOTIDE SEQUENCE [LARGE SCALE GENOMIC DNA]</scope>
    <source>
        <strain evidence="3">GY_H</strain>
    </source>
</reference>
<accession>A0A371B9W6</accession>
<organism evidence="2 3">
    <name type="scientific">Undibacter mobilis</name>
    <dbReference type="NCBI Taxonomy" id="2292256"/>
    <lineage>
        <taxon>Bacteria</taxon>
        <taxon>Pseudomonadati</taxon>
        <taxon>Pseudomonadota</taxon>
        <taxon>Alphaproteobacteria</taxon>
        <taxon>Hyphomicrobiales</taxon>
        <taxon>Nitrobacteraceae</taxon>
        <taxon>Undibacter</taxon>
    </lineage>
</organism>
<dbReference type="OrthoDB" id="9943988at2"/>
<sequence>MRKFITGLSVAALMAAAAVALPTGANAEASPGTANYPLAVPAVGVATGAVVGFGLYNGWFGAAPAIAGSALPTTAAGAATMGGVAGIGAVALIDGVLQPCRGFHALFGANKDACVNGEYVGYQPRPARYVR</sequence>
<feature type="signal peptide" evidence="1">
    <location>
        <begin position="1"/>
        <end position="27"/>
    </location>
</feature>
<keyword evidence="3" id="KW-1185">Reference proteome</keyword>
<proteinExistence type="predicted"/>
<dbReference type="EMBL" id="QRGO01000001">
    <property type="protein sequence ID" value="RDV04151.1"/>
    <property type="molecule type" value="Genomic_DNA"/>
</dbReference>